<dbReference type="EMBL" id="BSFP01000062">
    <property type="protein sequence ID" value="GLL05733.1"/>
    <property type="molecule type" value="Genomic_DNA"/>
</dbReference>
<dbReference type="Gene3D" id="3.40.190.10">
    <property type="entry name" value="Periplasmic binding protein-like II"/>
    <property type="match status" value="1"/>
</dbReference>
<organism evidence="3 4">
    <name type="scientific">Dactylosporangium matsuzakiense</name>
    <dbReference type="NCBI Taxonomy" id="53360"/>
    <lineage>
        <taxon>Bacteria</taxon>
        <taxon>Bacillati</taxon>
        <taxon>Actinomycetota</taxon>
        <taxon>Actinomycetes</taxon>
        <taxon>Micromonosporales</taxon>
        <taxon>Micromonosporaceae</taxon>
        <taxon>Dactylosporangium</taxon>
    </lineage>
</organism>
<accession>A0A9W6KR45</accession>
<dbReference type="PROSITE" id="PS51318">
    <property type="entry name" value="TAT"/>
    <property type="match status" value="1"/>
</dbReference>
<dbReference type="Proteomes" id="UP001143480">
    <property type="component" value="Unassembled WGS sequence"/>
</dbReference>
<protein>
    <submittedName>
        <fullName evidence="3">Sugar ABC transporter substrate-binding protein</fullName>
    </submittedName>
</protein>
<evidence type="ECO:0000313" key="4">
    <source>
        <dbReference type="Proteomes" id="UP001143480"/>
    </source>
</evidence>
<evidence type="ECO:0000256" key="1">
    <source>
        <dbReference type="SAM" id="MobiDB-lite"/>
    </source>
</evidence>
<feature type="signal peptide" evidence="2">
    <location>
        <begin position="1"/>
        <end position="25"/>
    </location>
</feature>
<dbReference type="SUPFAM" id="SSF53850">
    <property type="entry name" value="Periplasmic binding protein-like II"/>
    <property type="match status" value="1"/>
</dbReference>
<reference evidence="3" key="2">
    <citation type="submission" date="2023-01" db="EMBL/GenBank/DDBJ databases">
        <authorList>
            <person name="Sun Q."/>
            <person name="Evtushenko L."/>
        </authorList>
    </citation>
    <scope>NUCLEOTIDE SEQUENCE</scope>
    <source>
        <strain evidence="3">VKM Ac-1321</strain>
    </source>
</reference>
<gene>
    <name evidence="3" type="ORF">GCM10017581_074800</name>
</gene>
<name>A0A9W6KR45_9ACTN</name>
<feature type="region of interest" description="Disordered" evidence="1">
    <location>
        <begin position="53"/>
        <end position="82"/>
    </location>
</feature>
<dbReference type="AlphaFoldDB" id="A0A9W6KR45"/>
<proteinExistence type="predicted"/>
<feature type="compositionally biased region" description="Polar residues" evidence="1">
    <location>
        <begin position="60"/>
        <end position="79"/>
    </location>
</feature>
<reference evidence="3" key="1">
    <citation type="journal article" date="2014" name="Int. J. Syst. Evol. Microbiol.">
        <title>Complete genome sequence of Corynebacterium casei LMG S-19264T (=DSM 44701T), isolated from a smear-ripened cheese.</title>
        <authorList>
            <consortium name="US DOE Joint Genome Institute (JGI-PGF)"/>
            <person name="Walter F."/>
            <person name="Albersmeier A."/>
            <person name="Kalinowski J."/>
            <person name="Ruckert C."/>
        </authorList>
    </citation>
    <scope>NUCLEOTIDE SEQUENCE</scope>
    <source>
        <strain evidence="3">VKM Ac-1321</strain>
    </source>
</reference>
<dbReference type="RefSeq" id="WP_261964586.1">
    <property type="nucleotide sequence ID" value="NZ_BAAAXA010000001.1"/>
</dbReference>
<feature type="chain" id="PRO_5040720889" evidence="2">
    <location>
        <begin position="26"/>
        <end position="543"/>
    </location>
</feature>
<dbReference type="Pfam" id="PF10518">
    <property type="entry name" value="TAT_signal"/>
    <property type="match status" value="1"/>
</dbReference>
<dbReference type="InterPro" id="IPR006311">
    <property type="entry name" value="TAT_signal"/>
</dbReference>
<keyword evidence="4" id="KW-1185">Reference proteome</keyword>
<comment type="caution">
    <text evidence="3">The sequence shown here is derived from an EMBL/GenBank/DDBJ whole genome shotgun (WGS) entry which is preliminary data.</text>
</comment>
<sequence length="543" mass="57242">MHLSRRSFLRAAGATAAVTAVPSLAACSDGGKPGAVPTGAAVPWPAYVPAKGPAPDLPGTPQSQAGYTAYPSSVASTGQPAPGDGSTVRAWVISYGAPPKPAASNQFWQAINKALNINLELTIVPNADYPAKVQTLVAGNELPDLICVFSGYGLPRDTQFLPAQCADLSEYLSGDAVKTYPNLANIPTYAWQGMGRIGGHLYGVPIERSPSPSTLFINDNALTAAGYTGAWSRDQFTTVAKALSGNRKYALGGSTDTQLLYNFHAAAHGAPNTWRLDGGKFVSTFETPEFKAAVGYMRDLWQAGVYHPDSVTISTANIQTQFFAQSVAAIFGNIGSAAPMITGVNGAFDVNLAQLYTGAGGTPAAWGGGGLFGYTAMKKAAPDRIKMLLRVLDFLASPFGTKEYELFHYGVEGAHFTRSSTGAPTPTPLWTGGENAVTLPVKYLSDAPGVLYFPGLPAEKLTRLFDWQRTAVKNVTFDPTRGMKSATQASQGLTIYKLITDGLIGVVTGRTPLSAWDETVKNWKRSGGDTIAGEYAQYAAANN</sequence>
<evidence type="ECO:0000313" key="3">
    <source>
        <dbReference type="EMBL" id="GLL05733.1"/>
    </source>
</evidence>
<evidence type="ECO:0000256" key="2">
    <source>
        <dbReference type="SAM" id="SignalP"/>
    </source>
</evidence>
<dbReference type="PROSITE" id="PS51257">
    <property type="entry name" value="PROKAR_LIPOPROTEIN"/>
    <property type="match status" value="1"/>
</dbReference>
<dbReference type="InterPro" id="IPR019546">
    <property type="entry name" value="TAT_signal_bac_arc"/>
</dbReference>
<keyword evidence="2" id="KW-0732">Signal</keyword>